<evidence type="ECO:0000313" key="18">
    <source>
        <dbReference type="EMBL" id="MDO8108300.1"/>
    </source>
</evidence>
<dbReference type="Gene3D" id="1.10.486.10">
    <property type="entry name" value="PCRA, domain 4"/>
    <property type="match status" value="1"/>
</dbReference>
<evidence type="ECO:0000256" key="11">
    <source>
        <dbReference type="ARBA" id="ARBA00023235"/>
    </source>
</evidence>
<comment type="caution">
    <text evidence="18">The sequence shown here is derived from an EMBL/GenBank/DDBJ whole genome shotgun (WGS) entry which is preliminary data.</text>
</comment>
<dbReference type="RefSeq" id="WP_304602009.1">
    <property type="nucleotide sequence ID" value="NZ_JAUQYP010000002.1"/>
</dbReference>
<dbReference type="Gene3D" id="3.90.320.10">
    <property type="match status" value="1"/>
</dbReference>
<evidence type="ECO:0000256" key="8">
    <source>
        <dbReference type="ARBA" id="ARBA00022840"/>
    </source>
</evidence>
<dbReference type="Gene3D" id="1.10.10.160">
    <property type="match status" value="1"/>
</dbReference>
<dbReference type="Pfam" id="PF12705">
    <property type="entry name" value="PDDEXK_1"/>
    <property type="match status" value="1"/>
</dbReference>
<dbReference type="PANTHER" id="PTHR11070:SF55">
    <property type="entry name" value="DNA 3'-5' HELICASE"/>
    <property type="match status" value="1"/>
</dbReference>
<keyword evidence="11" id="KW-0413">Isomerase</keyword>
<evidence type="ECO:0000256" key="14">
    <source>
        <dbReference type="ARBA" id="ARBA00048988"/>
    </source>
</evidence>
<dbReference type="InterPro" id="IPR038726">
    <property type="entry name" value="PDDEXK_AddAB-type"/>
</dbReference>
<name>A0ABT9DBN7_9CELL</name>
<evidence type="ECO:0000256" key="3">
    <source>
        <dbReference type="ARBA" id="ARBA00022741"/>
    </source>
</evidence>
<keyword evidence="4" id="KW-0227">DNA damage</keyword>
<keyword evidence="2" id="KW-0540">Nuclease</keyword>
<keyword evidence="5 15" id="KW-0378">Hydrolase</keyword>
<evidence type="ECO:0000256" key="2">
    <source>
        <dbReference type="ARBA" id="ARBA00022722"/>
    </source>
</evidence>
<dbReference type="InterPro" id="IPR027417">
    <property type="entry name" value="P-loop_NTPase"/>
</dbReference>
<protein>
    <recommendedName>
        <fullName evidence="13">DNA 3'-5' helicase</fullName>
        <ecNumber evidence="13">5.6.2.4</ecNumber>
    </recommendedName>
</protein>
<dbReference type="SUPFAM" id="SSF52540">
    <property type="entry name" value="P-loop containing nucleoside triphosphate hydrolases"/>
    <property type="match status" value="1"/>
</dbReference>
<evidence type="ECO:0000256" key="4">
    <source>
        <dbReference type="ARBA" id="ARBA00022763"/>
    </source>
</evidence>
<evidence type="ECO:0000256" key="10">
    <source>
        <dbReference type="ARBA" id="ARBA00023204"/>
    </source>
</evidence>
<dbReference type="EC" id="5.6.2.4" evidence="13"/>
<evidence type="ECO:0000256" key="5">
    <source>
        <dbReference type="ARBA" id="ARBA00022801"/>
    </source>
</evidence>
<keyword evidence="10" id="KW-0234">DNA repair</keyword>
<dbReference type="Gene3D" id="3.40.50.300">
    <property type="entry name" value="P-loop containing nucleotide triphosphate hydrolases"/>
    <property type="match status" value="3"/>
</dbReference>
<dbReference type="PANTHER" id="PTHR11070">
    <property type="entry name" value="UVRD / RECB / PCRA DNA HELICASE FAMILY MEMBER"/>
    <property type="match status" value="1"/>
</dbReference>
<accession>A0ABT9DBN7</accession>
<feature type="binding site" evidence="15">
    <location>
        <begin position="35"/>
        <end position="42"/>
    </location>
    <ligand>
        <name>ATP</name>
        <dbReference type="ChEBI" id="CHEBI:30616"/>
    </ligand>
</feature>
<dbReference type="InterPro" id="IPR014016">
    <property type="entry name" value="UvrD-like_ATP-bd"/>
</dbReference>
<dbReference type="GO" id="GO:0016787">
    <property type="term" value="F:hydrolase activity"/>
    <property type="evidence" value="ECO:0007669"/>
    <property type="project" value="UniProtKB-KW"/>
</dbReference>
<dbReference type="PROSITE" id="PS51217">
    <property type="entry name" value="UVRD_HELICASE_CTER"/>
    <property type="match status" value="1"/>
</dbReference>
<dbReference type="Proteomes" id="UP001232536">
    <property type="component" value="Unassembled WGS sequence"/>
</dbReference>
<dbReference type="EMBL" id="JAUQYP010000002">
    <property type="protein sequence ID" value="MDO8108300.1"/>
    <property type="molecule type" value="Genomic_DNA"/>
</dbReference>
<evidence type="ECO:0000256" key="13">
    <source>
        <dbReference type="ARBA" id="ARBA00034808"/>
    </source>
</evidence>
<dbReference type="Pfam" id="PF00580">
    <property type="entry name" value="UvrD-helicase"/>
    <property type="match status" value="1"/>
</dbReference>
<sequence>MRSAVQIAELLGRPAPTPEQVAVIEAPLEPVLVVAGAGSGKTETMAARVVWLIANHRVEPAEVLGLTFTRKAAGELSQRVASRLALLQRRLGGELKTSRFLAPTVSTYHAYAASLVGDHALRLGVEPASRLLGEAGRWQLAHDVVEHWAGDLDTAYTPRTVTAAVLDLADQLAEHLVEPDRLREECERIVAAMAAAPERERATGAARTLLQAAATSVALRARLVPLVEEFTARKRERDLMDFADQVALAARVAREVPEVGAGERATYPVVLLDEYQDTSVAQLVLLRHLFGDRSGVSHPVTAVGDPHQSIYGWRGASAGGLERFCEQFPRAGDAGPQPAHRRELSVSWRNDVAILAAANTVAAPLRAEARLDLPELSARPGVGHGEVSVQYYEDAESEAREVAAFVARRRRELGVDGRPATAAVLCRKRSQFPALEAALLAAGLPVEVVGLGGLLSTPEVVDLVAALQAAYDPSRGDALMRLLTGPRARLGLSDLAALADWSAHAAARPAEHGVEHRVEHGAAHGGERGVGHGAEPDVVDERSIVDALDSLPPADWTSRHGRSLTPVGRARLAELAAVLRTLRSQTFLPVADLVAEAEQLLALDIEVAVRPVSPATARAHLDAFRTVAARFDAEEGGTLGAFLDWLATAEAEERGLEAPVAELDPEAVQLLTVHAAKGLEWDVVAVPGLVERTFPVGPPSSGWLTAHGSLPTALRGDRESLPDVSVTTGGTQAELGHRLLEYKDAVAEHELAEERRLAYVAVTRARQALLLCGSWWRGGVRPTPPSRFLAELTDAHAWTPPEQPPAPSDQAPLVWPVEAAMGGRQEAVDRAAVAVRAAAPSAEWPDHDPEGQDLARTAALLLAERARGREQAGVPLPEHLSASALVALETDPAAFALALRRPVPTPPSTVARRGTAFHAWVEQYFGRAALVDVDELPGADEAVDPELDALRAAFLESEWAGRRPLEVEVDVETTIGTTVVRSRIDAVFGEPDGGVVVVDWKTGAVPAEDQLRHRALQLAVYRLAWSRRTGLPLEKVRAAFVYVAHGVTVRPEALAGEEELARVLGVGELEDALRA</sequence>
<evidence type="ECO:0000256" key="1">
    <source>
        <dbReference type="ARBA" id="ARBA00009922"/>
    </source>
</evidence>
<proteinExistence type="inferred from homology"/>
<organism evidence="18 19">
    <name type="scientific">Actinotalea lenta</name>
    <dbReference type="NCBI Taxonomy" id="3064654"/>
    <lineage>
        <taxon>Bacteria</taxon>
        <taxon>Bacillati</taxon>
        <taxon>Actinomycetota</taxon>
        <taxon>Actinomycetes</taxon>
        <taxon>Micrococcales</taxon>
        <taxon>Cellulomonadaceae</taxon>
        <taxon>Actinotalea</taxon>
    </lineage>
</organism>
<evidence type="ECO:0000259" key="17">
    <source>
        <dbReference type="PROSITE" id="PS51217"/>
    </source>
</evidence>
<evidence type="ECO:0000256" key="15">
    <source>
        <dbReference type="PROSITE-ProRule" id="PRU00560"/>
    </source>
</evidence>
<dbReference type="SUPFAM" id="SSF52980">
    <property type="entry name" value="Restriction endonuclease-like"/>
    <property type="match status" value="1"/>
</dbReference>
<dbReference type="InterPro" id="IPR000212">
    <property type="entry name" value="DNA_helicase_UvrD/REP"/>
</dbReference>
<comment type="catalytic activity">
    <reaction evidence="12">
        <text>Couples ATP hydrolysis with the unwinding of duplex DNA by translocating in the 3'-5' direction.</text>
        <dbReference type="EC" id="5.6.2.4"/>
    </reaction>
</comment>
<dbReference type="InterPro" id="IPR014017">
    <property type="entry name" value="DNA_helicase_UvrD-like_C"/>
</dbReference>
<evidence type="ECO:0000259" key="16">
    <source>
        <dbReference type="PROSITE" id="PS51198"/>
    </source>
</evidence>
<dbReference type="CDD" id="cd17932">
    <property type="entry name" value="DEXQc_UvrD"/>
    <property type="match status" value="1"/>
</dbReference>
<keyword evidence="3 15" id="KW-0547">Nucleotide-binding</keyword>
<dbReference type="InterPro" id="IPR011335">
    <property type="entry name" value="Restrct_endonuc-II-like"/>
</dbReference>
<dbReference type="InterPro" id="IPR011604">
    <property type="entry name" value="PDDEXK-like_dom_sf"/>
</dbReference>
<evidence type="ECO:0000256" key="12">
    <source>
        <dbReference type="ARBA" id="ARBA00034617"/>
    </source>
</evidence>
<feature type="domain" description="UvrD-like helicase C-terminal" evidence="17">
    <location>
        <begin position="352"/>
        <end position="678"/>
    </location>
</feature>
<dbReference type="InterPro" id="IPR013986">
    <property type="entry name" value="DExx_box_DNA_helicase_dom_sf"/>
</dbReference>
<keyword evidence="7" id="KW-0269">Exonuclease</keyword>
<keyword evidence="8 15" id="KW-0067">ATP-binding</keyword>
<evidence type="ECO:0000256" key="7">
    <source>
        <dbReference type="ARBA" id="ARBA00022839"/>
    </source>
</evidence>
<reference evidence="18 19" key="1">
    <citation type="submission" date="2023-07" db="EMBL/GenBank/DDBJ databases">
        <title>Description of novel actinomycetes strains, isolated from tidal flat sediment.</title>
        <authorList>
            <person name="Lu C."/>
        </authorList>
    </citation>
    <scope>NUCLEOTIDE SEQUENCE [LARGE SCALE GENOMIC DNA]</scope>
    <source>
        <strain evidence="18 19">SYSU T00b441</strain>
    </source>
</reference>
<keyword evidence="6 15" id="KW-0347">Helicase</keyword>
<evidence type="ECO:0000256" key="9">
    <source>
        <dbReference type="ARBA" id="ARBA00023125"/>
    </source>
</evidence>
<dbReference type="PROSITE" id="PS51198">
    <property type="entry name" value="UVRD_HELICASE_ATP_BIND"/>
    <property type="match status" value="1"/>
</dbReference>
<keyword evidence="19" id="KW-1185">Reference proteome</keyword>
<gene>
    <name evidence="18" type="ORF">Q6348_13955</name>
</gene>
<comment type="catalytic activity">
    <reaction evidence="14">
        <text>ATP + H2O = ADP + phosphate + H(+)</text>
        <dbReference type="Rhea" id="RHEA:13065"/>
        <dbReference type="ChEBI" id="CHEBI:15377"/>
        <dbReference type="ChEBI" id="CHEBI:15378"/>
        <dbReference type="ChEBI" id="CHEBI:30616"/>
        <dbReference type="ChEBI" id="CHEBI:43474"/>
        <dbReference type="ChEBI" id="CHEBI:456216"/>
        <dbReference type="EC" id="5.6.2.4"/>
    </reaction>
</comment>
<evidence type="ECO:0000256" key="6">
    <source>
        <dbReference type="ARBA" id="ARBA00022806"/>
    </source>
</evidence>
<evidence type="ECO:0000313" key="19">
    <source>
        <dbReference type="Proteomes" id="UP001232536"/>
    </source>
</evidence>
<keyword evidence="9" id="KW-0238">DNA-binding</keyword>
<comment type="similarity">
    <text evidence="1">Belongs to the helicase family. UvrD subfamily.</text>
</comment>
<dbReference type="Pfam" id="PF13361">
    <property type="entry name" value="UvrD_C"/>
    <property type="match status" value="2"/>
</dbReference>
<dbReference type="GO" id="GO:0004386">
    <property type="term" value="F:helicase activity"/>
    <property type="evidence" value="ECO:0007669"/>
    <property type="project" value="UniProtKB-KW"/>
</dbReference>
<feature type="domain" description="UvrD-like helicase ATP-binding" evidence="16">
    <location>
        <begin position="14"/>
        <end position="351"/>
    </location>
</feature>